<name>A0A5B7JWL8_PORTR</name>
<evidence type="ECO:0000313" key="2">
    <source>
        <dbReference type="EMBL" id="MPC98955.1"/>
    </source>
</evidence>
<keyword evidence="1" id="KW-0812">Transmembrane</keyword>
<sequence length="86" mass="9272">MTVLTGPTGSGKTTFMAEYSLDLCCQGVSALGGVLGVLECFWCVLGCLGCFWGVLVCFWGVFGRCLYVCFSGVWVVFWSVLGFWGS</sequence>
<comment type="caution">
    <text evidence="2">The sequence shown here is derived from an EMBL/GenBank/DDBJ whole genome shotgun (WGS) entry which is preliminary data.</text>
</comment>
<dbReference type="InterPro" id="IPR027417">
    <property type="entry name" value="P-loop_NTPase"/>
</dbReference>
<feature type="transmembrane region" description="Helical" evidence="1">
    <location>
        <begin position="65"/>
        <end position="84"/>
    </location>
</feature>
<feature type="transmembrane region" description="Helical" evidence="1">
    <location>
        <begin position="36"/>
        <end position="58"/>
    </location>
</feature>
<dbReference type="AlphaFoldDB" id="A0A5B7JWL8"/>
<dbReference type="Proteomes" id="UP000324222">
    <property type="component" value="Unassembled WGS sequence"/>
</dbReference>
<keyword evidence="3" id="KW-1185">Reference proteome</keyword>
<dbReference type="EMBL" id="VSRR010116323">
    <property type="protein sequence ID" value="MPC98955.1"/>
    <property type="molecule type" value="Genomic_DNA"/>
</dbReference>
<evidence type="ECO:0000313" key="3">
    <source>
        <dbReference type="Proteomes" id="UP000324222"/>
    </source>
</evidence>
<protein>
    <submittedName>
        <fullName evidence="2">Twinkle protein, mitochondrial</fullName>
    </submittedName>
</protein>
<keyword evidence="1" id="KW-1133">Transmembrane helix</keyword>
<organism evidence="2 3">
    <name type="scientific">Portunus trituberculatus</name>
    <name type="common">Swimming crab</name>
    <name type="synonym">Neptunus trituberculatus</name>
    <dbReference type="NCBI Taxonomy" id="210409"/>
    <lineage>
        <taxon>Eukaryota</taxon>
        <taxon>Metazoa</taxon>
        <taxon>Ecdysozoa</taxon>
        <taxon>Arthropoda</taxon>
        <taxon>Crustacea</taxon>
        <taxon>Multicrustacea</taxon>
        <taxon>Malacostraca</taxon>
        <taxon>Eumalacostraca</taxon>
        <taxon>Eucarida</taxon>
        <taxon>Decapoda</taxon>
        <taxon>Pleocyemata</taxon>
        <taxon>Brachyura</taxon>
        <taxon>Eubrachyura</taxon>
        <taxon>Portunoidea</taxon>
        <taxon>Portunidae</taxon>
        <taxon>Portuninae</taxon>
        <taxon>Portunus</taxon>
    </lineage>
</organism>
<keyword evidence="1" id="KW-0472">Membrane</keyword>
<reference evidence="2 3" key="1">
    <citation type="submission" date="2019-05" db="EMBL/GenBank/DDBJ databases">
        <title>Another draft genome of Portunus trituberculatus and its Hox gene families provides insights of decapod evolution.</title>
        <authorList>
            <person name="Jeong J.-H."/>
            <person name="Song I."/>
            <person name="Kim S."/>
            <person name="Choi T."/>
            <person name="Kim D."/>
            <person name="Ryu S."/>
            <person name="Kim W."/>
        </authorList>
    </citation>
    <scope>NUCLEOTIDE SEQUENCE [LARGE SCALE GENOMIC DNA]</scope>
    <source>
        <tissue evidence="2">Muscle</tissue>
    </source>
</reference>
<gene>
    <name evidence="2" type="primary">Peo1_0</name>
    <name evidence="2" type="ORF">E2C01_094345</name>
</gene>
<accession>A0A5B7JWL8</accession>
<dbReference type="SUPFAM" id="SSF52540">
    <property type="entry name" value="P-loop containing nucleoside triphosphate hydrolases"/>
    <property type="match status" value="1"/>
</dbReference>
<evidence type="ECO:0000256" key="1">
    <source>
        <dbReference type="SAM" id="Phobius"/>
    </source>
</evidence>
<proteinExistence type="predicted"/>